<gene>
    <name evidence="2" type="ORF">SAMN02745702_00681</name>
</gene>
<dbReference type="OrthoDB" id="1753012at2"/>
<dbReference type="InterPro" id="IPR055902">
    <property type="entry name" value="DUF7479"/>
</dbReference>
<feature type="domain" description="DUF7479" evidence="1">
    <location>
        <begin position="13"/>
        <end position="71"/>
    </location>
</feature>
<name>A0A1T4VQN3_9BACT</name>
<evidence type="ECO:0000313" key="2">
    <source>
        <dbReference type="EMBL" id="SKA66791.1"/>
    </source>
</evidence>
<dbReference type="AlphaFoldDB" id="A0A1T4VQN3"/>
<organism evidence="2 3">
    <name type="scientific">Desulfobaculum bizertense DSM 18034</name>
    <dbReference type="NCBI Taxonomy" id="1121442"/>
    <lineage>
        <taxon>Bacteria</taxon>
        <taxon>Pseudomonadati</taxon>
        <taxon>Thermodesulfobacteriota</taxon>
        <taxon>Desulfovibrionia</taxon>
        <taxon>Desulfovibrionales</taxon>
        <taxon>Desulfovibrionaceae</taxon>
        <taxon>Desulfobaculum</taxon>
    </lineage>
</organism>
<protein>
    <recommendedName>
        <fullName evidence="1">DUF7479 domain-containing protein</fullName>
    </recommendedName>
</protein>
<accession>A0A1T4VQN3</accession>
<dbReference type="EMBL" id="FUYA01000002">
    <property type="protein sequence ID" value="SKA66791.1"/>
    <property type="molecule type" value="Genomic_DNA"/>
</dbReference>
<dbReference type="STRING" id="1121442.SAMN02745702_00681"/>
<dbReference type="RefSeq" id="WP_078683994.1">
    <property type="nucleotide sequence ID" value="NZ_FUYA01000002.1"/>
</dbReference>
<dbReference type="InterPro" id="IPR054656">
    <property type="entry name" value="DVU_1557-like"/>
</dbReference>
<proteinExistence type="predicted"/>
<reference evidence="2 3" key="1">
    <citation type="submission" date="2017-02" db="EMBL/GenBank/DDBJ databases">
        <authorList>
            <person name="Peterson S.W."/>
        </authorList>
    </citation>
    <scope>NUCLEOTIDE SEQUENCE [LARGE SCALE GENOMIC DNA]</scope>
    <source>
        <strain evidence="2 3">DSM 18034</strain>
    </source>
</reference>
<keyword evidence="3" id="KW-1185">Reference proteome</keyword>
<dbReference type="Pfam" id="PF24292">
    <property type="entry name" value="DUF7479"/>
    <property type="match status" value="1"/>
</dbReference>
<dbReference type="NCBIfam" id="NF045645">
    <property type="entry name" value="DVU_1557_fam"/>
    <property type="match status" value="1"/>
</dbReference>
<sequence length="71" mass="8207">MNTLKVLKDDFSEWRCEVCDEPLVFQAVDLQYLSSQFHVELPCCPKCGFVLIPEDLATGKMLEVERLLEDK</sequence>
<evidence type="ECO:0000313" key="3">
    <source>
        <dbReference type="Proteomes" id="UP000189733"/>
    </source>
</evidence>
<dbReference type="Proteomes" id="UP000189733">
    <property type="component" value="Unassembled WGS sequence"/>
</dbReference>
<evidence type="ECO:0000259" key="1">
    <source>
        <dbReference type="Pfam" id="PF24292"/>
    </source>
</evidence>